<protein>
    <submittedName>
        <fullName evidence="2">Uncharacterized protein</fullName>
    </submittedName>
</protein>
<keyword evidence="1" id="KW-0732">Signal</keyword>
<reference evidence="2 3" key="1">
    <citation type="submission" date="2016-11" db="EMBL/GenBank/DDBJ databases">
        <authorList>
            <person name="Jaros S."/>
            <person name="Januszkiewicz K."/>
            <person name="Wedrychowicz H."/>
        </authorList>
    </citation>
    <scope>NUCLEOTIDE SEQUENCE [LARGE SCALE GENOMIC DNA]</scope>
    <source>
        <strain evidence="2 3">DSM 19022</strain>
    </source>
</reference>
<organism evidence="2 3">
    <name type="scientific">Lutispora thermophila DSM 19022</name>
    <dbReference type="NCBI Taxonomy" id="1122184"/>
    <lineage>
        <taxon>Bacteria</taxon>
        <taxon>Bacillati</taxon>
        <taxon>Bacillota</taxon>
        <taxon>Clostridia</taxon>
        <taxon>Lutisporales</taxon>
        <taxon>Lutisporaceae</taxon>
        <taxon>Lutispora</taxon>
    </lineage>
</organism>
<dbReference type="AlphaFoldDB" id="A0A1M6BYJ6"/>
<evidence type="ECO:0000256" key="1">
    <source>
        <dbReference type="SAM" id="SignalP"/>
    </source>
</evidence>
<evidence type="ECO:0000313" key="3">
    <source>
        <dbReference type="Proteomes" id="UP000184442"/>
    </source>
</evidence>
<keyword evidence="3" id="KW-1185">Reference proteome</keyword>
<gene>
    <name evidence="2" type="ORF">SAMN02745176_00603</name>
</gene>
<accession>A0A1M6BYJ6</accession>
<dbReference type="STRING" id="1122184.SAMN02745176_00603"/>
<name>A0A1M6BYJ6_9FIRM</name>
<evidence type="ECO:0000313" key="2">
    <source>
        <dbReference type="EMBL" id="SHI53846.1"/>
    </source>
</evidence>
<proteinExistence type="predicted"/>
<dbReference type="EMBL" id="FQZS01000004">
    <property type="protein sequence ID" value="SHI53846.1"/>
    <property type="molecule type" value="Genomic_DNA"/>
</dbReference>
<feature type="chain" id="PRO_5012612778" evidence="1">
    <location>
        <begin position="32"/>
        <end position="82"/>
    </location>
</feature>
<sequence>MLNYEKIHRVFIRSSAFCRLFLFAASGGIYADTNGEEQNPAPGLSQEADSGDMLTVRDFTEVVKMIASSQDIHQIIGFKATK</sequence>
<dbReference type="Proteomes" id="UP000184442">
    <property type="component" value="Unassembled WGS sequence"/>
</dbReference>
<feature type="signal peptide" evidence="1">
    <location>
        <begin position="1"/>
        <end position="31"/>
    </location>
</feature>